<evidence type="ECO:0000313" key="1">
    <source>
        <dbReference type="EMBL" id="UYQ66044.1"/>
    </source>
</evidence>
<dbReference type="InterPro" id="IPR014747">
    <property type="entry name" value="Bac_photo_RC_H_C"/>
</dbReference>
<dbReference type="SUPFAM" id="SSF50346">
    <property type="entry name" value="PRC-barrel domain"/>
    <property type="match status" value="1"/>
</dbReference>
<name>A0ABY6IGA8_STRPE</name>
<dbReference type="InterPro" id="IPR011033">
    <property type="entry name" value="PRC_barrel-like_sf"/>
</dbReference>
<dbReference type="Gene3D" id="3.90.50.10">
    <property type="entry name" value="Photosynthetic Reaction Center, subunit H, domain 2"/>
    <property type="match status" value="1"/>
</dbReference>
<keyword evidence="2" id="KW-1185">Reference proteome</keyword>
<dbReference type="EMBL" id="CP107567">
    <property type="protein sequence ID" value="UYQ66044.1"/>
    <property type="molecule type" value="Genomic_DNA"/>
</dbReference>
<dbReference type="Proteomes" id="UP001163878">
    <property type="component" value="Chromosome"/>
</dbReference>
<reference evidence="1" key="1">
    <citation type="submission" date="2022-10" db="EMBL/GenBank/DDBJ databases">
        <title>Cytochrome P450 Catalyzes Benzene Ring Formation in the Biosynthesis of Trialkyl-Substituted Aromatic Polyketides.</title>
        <authorList>
            <person name="Zhao E."/>
            <person name="Ge H."/>
        </authorList>
    </citation>
    <scope>NUCLEOTIDE SEQUENCE</scope>
    <source>
        <strain evidence="1">NA0869</strain>
    </source>
</reference>
<evidence type="ECO:0000313" key="2">
    <source>
        <dbReference type="Proteomes" id="UP001163878"/>
    </source>
</evidence>
<gene>
    <name evidence="1" type="ORF">OGH68_34365</name>
</gene>
<proteinExistence type="predicted"/>
<sequence length="121" mass="13151">MQDMWVYPADSGYAPARDLTGFTVEAPDGVLGRVDRQSDRQGMQHLVVDTGAWVFGRSVLVPAGFVRRINPSERTVTVVATKDQIKNAPRFTTDSQTADSAYLADVARYYAGLGLADPSAQ</sequence>
<protein>
    <submittedName>
        <fullName evidence="1">PRC-barrel domain containing protein</fullName>
    </submittedName>
</protein>
<accession>A0ABY6IGA8</accession>
<organism evidence="1 2">
    <name type="scientific">Streptomyces peucetius</name>
    <dbReference type="NCBI Taxonomy" id="1950"/>
    <lineage>
        <taxon>Bacteria</taxon>
        <taxon>Bacillati</taxon>
        <taxon>Actinomycetota</taxon>
        <taxon>Actinomycetes</taxon>
        <taxon>Kitasatosporales</taxon>
        <taxon>Streptomycetaceae</taxon>
        <taxon>Streptomyces</taxon>
    </lineage>
</organism>